<name>A0A915ZRZ6_9GLOM</name>
<accession>A0A915ZRZ6</accession>
<organism evidence="1 2">
    <name type="scientific">Rhizophagus irregularis</name>
    <dbReference type="NCBI Taxonomy" id="588596"/>
    <lineage>
        <taxon>Eukaryota</taxon>
        <taxon>Fungi</taxon>
        <taxon>Fungi incertae sedis</taxon>
        <taxon>Mucoromycota</taxon>
        <taxon>Glomeromycotina</taxon>
        <taxon>Glomeromycetes</taxon>
        <taxon>Glomerales</taxon>
        <taxon>Glomeraceae</taxon>
        <taxon>Rhizophagus</taxon>
    </lineage>
</organism>
<evidence type="ECO:0000313" key="2">
    <source>
        <dbReference type="Proteomes" id="UP000684084"/>
    </source>
</evidence>
<evidence type="ECO:0000313" key="1">
    <source>
        <dbReference type="EMBL" id="CAB5387970.1"/>
    </source>
</evidence>
<comment type="caution">
    <text evidence="1">The sequence shown here is derived from an EMBL/GenBank/DDBJ whole genome shotgun (WGS) entry which is preliminary data.</text>
</comment>
<dbReference type="OrthoDB" id="2401413at2759"/>
<protein>
    <submittedName>
        <fullName evidence="1">Uncharacterized protein</fullName>
    </submittedName>
</protein>
<sequence length="164" mass="19684">MTEASCEMRRISTEEYNEDSSNLLQEEVSQLTKIVNPGFQYGSENYLDFEILLQQRQRHKAYTSKLLERKFKLVSTRSDTLTTIQPNKASHFVAYFTKNENPEQRFITQREKRWKENRRNISTTLAQIHSEEFKIQSRKKEKKKYTTKQKIQNPPIQSKYINFH</sequence>
<dbReference type="EMBL" id="CAGKOT010000060">
    <property type="protein sequence ID" value="CAB5387970.1"/>
    <property type="molecule type" value="Genomic_DNA"/>
</dbReference>
<proteinExistence type="predicted"/>
<dbReference type="AlphaFoldDB" id="A0A915ZRZ6"/>
<reference evidence="1" key="1">
    <citation type="submission" date="2020-05" db="EMBL/GenBank/DDBJ databases">
        <authorList>
            <person name="Rincon C."/>
            <person name="Sanders R I."/>
            <person name="Robbins C."/>
            <person name="Chaturvedi A."/>
        </authorList>
    </citation>
    <scope>NUCLEOTIDE SEQUENCE</scope>
    <source>
        <strain evidence="1">CHB12</strain>
    </source>
</reference>
<dbReference type="Proteomes" id="UP000684084">
    <property type="component" value="Unassembled WGS sequence"/>
</dbReference>
<gene>
    <name evidence="1" type="ORF">CHRIB12_LOCUS20386</name>
</gene>